<keyword evidence="2" id="KW-1185">Reference proteome</keyword>
<organism evidence="1 2">
    <name type="scientific">Lecanicillium saksenae</name>
    <dbReference type="NCBI Taxonomy" id="468837"/>
    <lineage>
        <taxon>Eukaryota</taxon>
        <taxon>Fungi</taxon>
        <taxon>Dikarya</taxon>
        <taxon>Ascomycota</taxon>
        <taxon>Pezizomycotina</taxon>
        <taxon>Sordariomycetes</taxon>
        <taxon>Hypocreomycetidae</taxon>
        <taxon>Hypocreales</taxon>
        <taxon>Cordycipitaceae</taxon>
        <taxon>Lecanicillium</taxon>
    </lineage>
</organism>
<sequence>MESNQFNTSDGHNPEIIYHILNRQAEFEESLTFNQLDAALRARGLSLQTRLLQQQREEQQEELRQDLVGFINSQDPISFDPLEVEFNNEAVSIFSLGSTESEDDGIPFRNVFVKHEQLMSRLNTRTSSDLGDDTDELLRGDYMHKTHLICDAHSIVKFMTGPDGKHQIFNQAFDELRELRLQQGLRLPNMPDCRFKVKYENPLEPRDCPMVEIILRHVHLPGWSGNASENVLEPVEWDRGIKLARGRRLLQTTYQERVPYLLTTVIEQLGVPDVVTFGEFIQRVEIKAAFRELWDNAVVNMHSDLELPVEEDRRRPVGLRIFYSRTLHGESEFDEDMPDKSDWDLSSHLARFCLKVEKVCNRELLPPMRGQIPVLPGPVSVAVVAWGGTEIARVLRRMPKSSRQRYLDTV</sequence>
<dbReference type="EMBL" id="JANAKD010000517">
    <property type="protein sequence ID" value="KAJ3493155.1"/>
    <property type="molecule type" value="Genomic_DNA"/>
</dbReference>
<reference evidence="1" key="1">
    <citation type="submission" date="2022-07" db="EMBL/GenBank/DDBJ databases">
        <title>Genome Sequence of Lecanicillium saksenae.</title>
        <authorList>
            <person name="Buettner E."/>
        </authorList>
    </citation>
    <scope>NUCLEOTIDE SEQUENCE</scope>
    <source>
        <strain evidence="1">VT-O1</strain>
    </source>
</reference>
<gene>
    <name evidence="1" type="ORF">NLG97_g4914</name>
</gene>
<name>A0ACC1QV92_9HYPO</name>
<proteinExistence type="predicted"/>
<evidence type="ECO:0000313" key="2">
    <source>
        <dbReference type="Proteomes" id="UP001148737"/>
    </source>
</evidence>
<evidence type="ECO:0000313" key="1">
    <source>
        <dbReference type="EMBL" id="KAJ3493155.1"/>
    </source>
</evidence>
<dbReference type="Proteomes" id="UP001148737">
    <property type="component" value="Unassembled WGS sequence"/>
</dbReference>
<accession>A0ACC1QV92</accession>
<protein>
    <submittedName>
        <fullName evidence="1">Uncharacterized protein</fullName>
    </submittedName>
</protein>
<comment type="caution">
    <text evidence="1">The sequence shown here is derived from an EMBL/GenBank/DDBJ whole genome shotgun (WGS) entry which is preliminary data.</text>
</comment>